<dbReference type="PROSITE" id="PS50818">
    <property type="entry name" value="INTEIN_C_TER"/>
    <property type="match status" value="1"/>
</dbReference>
<dbReference type="PRINTS" id="PR00379">
    <property type="entry name" value="INTEIN"/>
</dbReference>
<proteinExistence type="predicted"/>
<dbReference type="SMART" id="SM00305">
    <property type="entry name" value="HintC"/>
    <property type="match status" value="1"/>
</dbReference>
<dbReference type="SMART" id="SM00306">
    <property type="entry name" value="HintN"/>
    <property type="match status" value="1"/>
</dbReference>
<dbReference type="InterPro" id="IPR027434">
    <property type="entry name" value="Homing_endonucl"/>
</dbReference>
<accession>A0ABY5KVT6</accession>
<sequence>MRWDGQKVDAGEGDALPGLDLRTLPGLVRSVRTPDFAGVTFHEVLSRTALNRVPDASAVPFRWTVNPMRGCLHACTYCLDPSTSILMADGRQRALADLRVGDQIVGTRLVGRYRRYVATEVLGRIESVKPAYRVRLADGTEIIASGEHRFLTERGWKHVTGPLHGALQRPYLTGNNSLVGFGRGIVDGAWDQWESHDDYRRGYLAGMIRGDGMMLRRTYRRRSGAANNVTMFRLALADVEALDRTRHYLEHFGVATHRRPFVAATPTRRALDAIFTSRAADFERIVELMAVPDDPASAWHAGFLSGAFDAEGSCSGGIVRISNKDEVYLAAVEAAFASLGLETVREGPNAIGVQTVRLRGGRPAVGRFFAAVQPAITRKLQIVGRAVKSTADLRVVEIEPLGAPVPLLDITTGTGDFVANGVIAHNCFARGTHRYLDLDAGKDFDTQIVVKTNVAEVLRAEVARRSWAREHVALGTNTDPYQRPEGRYTLMPGIIEALAGSGTPLSVLTKGTLLRRDLPLLAAASHDVPVSLAVSIAVLDEELQQQLEPGTPTARARLSLVRAIRDAGLPVQVLVAPVLPWLTDSTDHLDRLLGAVADAGAQRATVMALHLRPGAREWFLAWLTRERPELVAGYGRVFRGGSYVHGEYRAWLDARVRPLLAKHGLDRPQPDAEGVRWARRDGDAHPAAAQLQPALF</sequence>
<dbReference type="Proteomes" id="UP001316384">
    <property type="component" value="Chromosome"/>
</dbReference>
<keyword evidence="5" id="KW-0411">Iron-sulfur</keyword>
<dbReference type="InterPro" id="IPR003587">
    <property type="entry name" value="Hint_dom_N"/>
</dbReference>
<dbReference type="NCBIfam" id="NF038135">
    <property type="entry name" value="rSAM_Rv2578c"/>
    <property type="match status" value="1"/>
</dbReference>
<protein>
    <submittedName>
        <fullName evidence="8">Intein-containing Rv2578c family radical SAM protein</fullName>
    </submittedName>
</protein>
<evidence type="ECO:0000313" key="9">
    <source>
        <dbReference type="Proteomes" id="UP001316384"/>
    </source>
</evidence>
<name>A0ABY5KVT6_9CELL</name>
<feature type="domain" description="Hint" evidence="7">
    <location>
        <begin position="76"/>
        <end position="169"/>
    </location>
</feature>
<evidence type="ECO:0000256" key="4">
    <source>
        <dbReference type="ARBA" id="ARBA00023004"/>
    </source>
</evidence>
<dbReference type="InterPro" id="IPR040086">
    <property type="entry name" value="MJ0683-like"/>
</dbReference>
<evidence type="ECO:0000256" key="3">
    <source>
        <dbReference type="ARBA" id="ARBA00023000"/>
    </source>
</evidence>
<dbReference type="InterPro" id="IPR036844">
    <property type="entry name" value="Hint_dom_sf"/>
</dbReference>
<dbReference type="Pfam" id="PF04055">
    <property type="entry name" value="Radical_SAM"/>
    <property type="match status" value="1"/>
</dbReference>
<dbReference type="InterPro" id="IPR006142">
    <property type="entry name" value="INTEIN"/>
</dbReference>
<dbReference type="InterPro" id="IPR006141">
    <property type="entry name" value="Intein_N"/>
</dbReference>
<dbReference type="SUPFAM" id="SSF102114">
    <property type="entry name" value="Radical SAM enzymes"/>
    <property type="match status" value="1"/>
</dbReference>
<dbReference type="PROSITE" id="PS50817">
    <property type="entry name" value="INTEIN_N_TER"/>
    <property type="match status" value="1"/>
</dbReference>
<dbReference type="PANTHER" id="PTHR43432">
    <property type="entry name" value="SLR0285 PROTEIN"/>
    <property type="match status" value="1"/>
</dbReference>
<dbReference type="PANTHER" id="PTHR43432:SF3">
    <property type="entry name" value="SLR0285 PROTEIN"/>
    <property type="match status" value="1"/>
</dbReference>
<organism evidence="8 9">
    <name type="scientific">Cellulomonas xiejunii</name>
    <dbReference type="NCBI Taxonomy" id="2968083"/>
    <lineage>
        <taxon>Bacteria</taxon>
        <taxon>Bacillati</taxon>
        <taxon>Actinomycetota</taxon>
        <taxon>Actinomycetes</taxon>
        <taxon>Micrococcales</taxon>
        <taxon>Cellulomonadaceae</taxon>
        <taxon>Cellulomonas</taxon>
    </lineage>
</organism>
<evidence type="ECO:0000313" key="8">
    <source>
        <dbReference type="EMBL" id="UUI73571.1"/>
    </source>
</evidence>
<dbReference type="NCBIfam" id="NF038136">
    <property type="entry name" value="rSAM_Rv_intein"/>
    <property type="match status" value="1"/>
</dbReference>
<dbReference type="Gene3D" id="3.80.30.30">
    <property type="match status" value="1"/>
</dbReference>
<keyword evidence="9" id="KW-1185">Reference proteome</keyword>
<dbReference type="InterPro" id="IPR007197">
    <property type="entry name" value="rSAM"/>
</dbReference>
<dbReference type="InterPro" id="IPR058240">
    <property type="entry name" value="rSAM_sf"/>
</dbReference>
<dbReference type="SUPFAM" id="SSF51294">
    <property type="entry name" value="Hedgehog/intein (Hint) domain"/>
    <property type="match status" value="1"/>
</dbReference>
<evidence type="ECO:0000256" key="1">
    <source>
        <dbReference type="ARBA" id="ARBA00022723"/>
    </source>
</evidence>
<dbReference type="EMBL" id="CP101987">
    <property type="protein sequence ID" value="UUI73571.1"/>
    <property type="molecule type" value="Genomic_DNA"/>
</dbReference>
<keyword evidence="1" id="KW-0479">Metal-binding</keyword>
<dbReference type="InterPro" id="IPR003586">
    <property type="entry name" value="Hint_dom_C"/>
</dbReference>
<dbReference type="SUPFAM" id="SSF55608">
    <property type="entry name" value="Homing endonucleases"/>
    <property type="match status" value="1"/>
</dbReference>
<dbReference type="CDD" id="cd00081">
    <property type="entry name" value="Hint"/>
    <property type="match status" value="1"/>
</dbReference>
<evidence type="ECO:0000256" key="2">
    <source>
        <dbReference type="ARBA" id="ARBA00022813"/>
    </source>
</evidence>
<gene>
    <name evidence="8" type="ORF">NP048_09160</name>
</gene>
<keyword evidence="3" id="KW-0651">Protein splicing</keyword>
<keyword evidence="4" id="KW-0408">Iron</keyword>
<reference evidence="8 9" key="1">
    <citation type="submission" date="2022-07" db="EMBL/GenBank/DDBJ databases">
        <title>Novel species in genus cellulomonas.</title>
        <authorList>
            <person name="Ye L."/>
        </authorList>
    </citation>
    <scope>NUCLEOTIDE SEQUENCE [LARGE SCALE GENOMIC DNA]</scope>
    <source>
        <strain evidence="9">zg-B89</strain>
    </source>
</reference>
<dbReference type="RefSeq" id="WP_227578682.1">
    <property type="nucleotide sequence ID" value="NZ_CP101987.1"/>
</dbReference>
<evidence type="ECO:0000256" key="5">
    <source>
        <dbReference type="ARBA" id="ARBA00023014"/>
    </source>
</evidence>
<feature type="domain" description="Hint" evidence="6">
    <location>
        <begin position="390"/>
        <end position="432"/>
    </location>
</feature>
<evidence type="ECO:0000259" key="6">
    <source>
        <dbReference type="SMART" id="SM00305"/>
    </source>
</evidence>
<dbReference type="Gene3D" id="2.170.16.10">
    <property type="entry name" value="Hedgehog/Intein (Hint) domain"/>
    <property type="match status" value="1"/>
</dbReference>
<evidence type="ECO:0000259" key="7">
    <source>
        <dbReference type="SMART" id="SM00306"/>
    </source>
</evidence>
<keyword evidence="2" id="KW-0068">Autocatalytic cleavage</keyword>
<dbReference type="InterPro" id="IPR030934">
    <property type="entry name" value="Intein_C"/>
</dbReference>